<sequence>MAHPPPPWHLFGELIIVPALVRPRALGGVLLANYTSGTLVYRELIVFSHATRRGMVVSHIYVDDEQSLSGGHDIWGLPKELAEFEYTPTRFVARQNGATLLEAGIRRRPGTLPLLIPAPIVSRAGATLGFARIKAAPALVTLDVPPASPFAALGLSGTRPALAGDDMSLTMPAPRP</sequence>
<evidence type="ECO:0000313" key="2">
    <source>
        <dbReference type="Proteomes" id="UP001149140"/>
    </source>
</evidence>
<dbReference type="GO" id="GO:0016829">
    <property type="term" value="F:lyase activity"/>
    <property type="evidence" value="ECO:0007669"/>
    <property type="project" value="InterPro"/>
</dbReference>
<reference evidence="1" key="1">
    <citation type="submission" date="2022-10" db="EMBL/GenBank/DDBJ databases">
        <title>The WGS of Solirubrobacter ginsenosidimutans DSM 21036.</title>
        <authorList>
            <person name="Jiang Z."/>
        </authorList>
    </citation>
    <scope>NUCLEOTIDE SEQUENCE</scope>
    <source>
        <strain evidence="1">DSM 21036</strain>
    </source>
</reference>
<dbReference type="SUPFAM" id="SSF160104">
    <property type="entry name" value="Acetoacetate decarboxylase-like"/>
    <property type="match status" value="1"/>
</dbReference>
<dbReference type="RefSeq" id="WP_270043268.1">
    <property type="nucleotide sequence ID" value="NZ_JAPDOD010000029.1"/>
</dbReference>
<dbReference type="InterPro" id="IPR023375">
    <property type="entry name" value="ADC_dom_sf"/>
</dbReference>
<accession>A0A9X3MWK4</accession>
<comment type="caution">
    <text evidence="1">The sequence shown here is derived from an EMBL/GenBank/DDBJ whole genome shotgun (WGS) entry which is preliminary data.</text>
</comment>
<dbReference type="Proteomes" id="UP001149140">
    <property type="component" value="Unassembled WGS sequence"/>
</dbReference>
<dbReference type="EMBL" id="JAPDOD010000029">
    <property type="protein sequence ID" value="MDA0164020.1"/>
    <property type="molecule type" value="Genomic_DNA"/>
</dbReference>
<evidence type="ECO:0000313" key="1">
    <source>
        <dbReference type="EMBL" id="MDA0164020.1"/>
    </source>
</evidence>
<proteinExistence type="predicted"/>
<dbReference type="AlphaFoldDB" id="A0A9X3MWK4"/>
<dbReference type="Gene3D" id="2.40.400.10">
    <property type="entry name" value="Acetoacetate decarboxylase-like"/>
    <property type="match status" value="1"/>
</dbReference>
<dbReference type="Pfam" id="PF06314">
    <property type="entry name" value="ADC"/>
    <property type="match status" value="1"/>
</dbReference>
<gene>
    <name evidence="1" type="ORF">OM076_27355</name>
</gene>
<organism evidence="1 2">
    <name type="scientific">Solirubrobacter ginsenosidimutans</name>
    <dbReference type="NCBI Taxonomy" id="490573"/>
    <lineage>
        <taxon>Bacteria</taxon>
        <taxon>Bacillati</taxon>
        <taxon>Actinomycetota</taxon>
        <taxon>Thermoleophilia</taxon>
        <taxon>Solirubrobacterales</taxon>
        <taxon>Solirubrobacteraceae</taxon>
        <taxon>Solirubrobacter</taxon>
    </lineage>
</organism>
<protein>
    <submittedName>
        <fullName evidence="1">Acetoacetate decarboxylase family protein</fullName>
    </submittedName>
</protein>
<name>A0A9X3MWK4_9ACTN</name>
<keyword evidence="2" id="KW-1185">Reference proteome</keyword>
<dbReference type="InterPro" id="IPR010451">
    <property type="entry name" value="Acetoacetate_decarboxylase"/>
</dbReference>